<sequence>MKPIRYGIIGSGMMGQEHMRNIALLDGVSVVAVCDPDDAMRLQAQALAEPDTLAFTDHHALISADICDAYVLAAPNDLHAGLMRDLLATDKPILCEKPLATTSAACRALMRAAEGRRAPVWVAMEYRYMPPVERLRAAVAEGQAGTPRLVSIRENRFPFLHKVGDWNRFNARTGGTMVEKCCHFFDLMRLLLGSDPIRVYASGGADVNHRDESYGGRIPDIVDNAFVTVDFENGARAMLELCMFAEGAHWQEVVSVTGEKARLDACVPGPARFSPDGQERHSEFVISDRASRRETREVVAVDEHILRAGDHHGSTYFQHAKFLELVRAGTGAPEVTLADGYWSVLVGEAAERSIRTHEVIDLRVFASEAMSAA</sequence>
<dbReference type="Gene3D" id="3.30.360.10">
    <property type="entry name" value="Dihydrodipicolinate Reductase, domain 2"/>
    <property type="match status" value="1"/>
</dbReference>
<dbReference type="PANTHER" id="PTHR43593">
    <property type="match status" value="1"/>
</dbReference>
<keyword evidence="4" id="KW-1185">Reference proteome</keyword>
<feature type="domain" description="Gfo/Idh/MocA-like oxidoreductase C-terminal" evidence="2">
    <location>
        <begin position="137"/>
        <end position="360"/>
    </location>
</feature>
<dbReference type="SUPFAM" id="SSF55347">
    <property type="entry name" value="Glyceraldehyde-3-phosphate dehydrogenase-like, C-terminal domain"/>
    <property type="match status" value="1"/>
</dbReference>
<dbReference type="Proteomes" id="UP000320582">
    <property type="component" value="Unassembled WGS sequence"/>
</dbReference>
<evidence type="ECO:0000313" key="3">
    <source>
        <dbReference type="EMBL" id="TQM93898.1"/>
    </source>
</evidence>
<organism evidence="3 4">
    <name type="scientific">Roseinatronobacter monicus</name>
    <dbReference type="NCBI Taxonomy" id="393481"/>
    <lineage>
        <taxon>Bacteria</taxon>
        <taxon>Pseudomonadati</taxon>
        <taxon>Pseudomonadota</taxon>
        <taxon>Alphaproteobacteria</taxon>
        <taxon>Rhodobacterales</taxon>
        <taxon>Paracoccaceae</taxon>
        <taxon>Roseinatronobacter</taxon>
    </lineage>
</organism>
<dbReference type="InterPro" id="IPR050424">
    <property type="entry name" value="Gfo-Idh-MocA_inositol_DH"/>
</dbReference>
<reference evidence="3 4" key="1">
    <citation type="submission" date="2019-06" db="EMBL/GenBank/DDBJ databases">
        <title>Genomic Encyclopedia of Archaeal and Bacterial Type Strains, Phase II (KMG-II): from individual species to whole genera.</title>
        <authorList>
            <person name="Goeker M."/>
        </authorList>
    </citation>
    <scope>NUCLEOTIDE SEQUENCE [LARGE SCALE GENOMIC DNA]</scope>
    <source>
        <strain evidence="3 4">DSM 18423</strain>
    </source>
</reference>
<evidence type="ECO:0000313" key="4">
    <source>
        <dbReference type="Proteomes" id="UP000320582"/>
    </source>
</evidence>
<dbReference type="SUPFAM" id="SSF51735">
    <property type="entry name" value="NAD(P)-binding Rossmann-fold domains"/>
    <property type="match status" value="1"/>
</dbReference>
<feature type="domain" description="Gfo/Idh/MocA-like oxidoreductase N-terminal" evidence="1">
    <location>
        <begin position="4"/>
        <end position="123"/>
    </location>
</feature>
<dbReference type="AlphaFoldDB" id="A0A543KFQ3"/>
<protein>
    <submittedName>
        <fullName evidence="3">Putative dehydrogenase</fullName>
    </submittedName>
</protein>
<dbReference type="OrthoDB" id="9815825at2"/>
<gene>
    <name evidence="3" type="ORF">BD293_2552</name>
</gene>
<dbReference type="GO" id="GO:0000166">
    <property type="term" value="F:nucleotide binding"/>
    <property type="evidence" value="ECO:0007669"/>
    <property type="project" value="InterPro"/>
</dbReference>
<dbReference type="Pfam" id="PF01408">
    <property type="entry name" value="GFO_IDH_MocA"/>
    <property type="match status" value="1"/>
</dbReference>
<name>A0A543KFQ3_9RHOB</name>
<dbReference type="InterPro" id="IPR000683">
    <property type="entry name" value="Gfo/Idh/MocA-like_OxRdtase_N"/>
</dbReference>
<proteinExistence type="predicted"/>
<evidence type="ECO:0000259" key="2">
    <source>
        <dbReference type="Pfam" id="PF02894"/>
    </source>
</evidence>
<dbReference type="PANTHER" id="PTHR43593:SF1">
    <property type="entry name" value="INOSITOL 2-DEHYDROGENASE"/>
    <property type="match status" value="1"/>
</dbReference>
<comment type="caution">
    <text evidence="3">The sequence shown here is derived from an EMBL/GenBank/DDBJ whole genome shotgun (WGS) entry which is preliminary data.</text>
</comment>
<dbReference type="InterPro" id="IPR004104">
    <property type="entry name" value="Gfo/Idh/MocA-like_OxRdtase_C"/>
</dbReference>
<dbReference type="RefSeq" id="WP_142082171.1">
    <property type="nucleotide sequence ID" value="NZ_VFPT01000001.1"/>
</dbReference>
<evidence type="ECO:0000259" key="1">
    <source>
        <dbReference type="Pfam" id="PF01408"/>
    </source>
</evidence>
<dbReference type="Gene3D" id="3.40.50.720">
    <property type="entry name" value="NAD(P)-binding Rossmann-like Domain"/>
    <property type="match status" value="1"/>
</dbReference>
<dbReference type="EMBL" id="VFPT01000001">
    <property type="protein sequence ID" value="TQM93898.1"/>
    <property type="molecule type" value="Genomic_DNA"/>
</dbReference>
<accession>A0A543KFQ3</accession>
<dbReference type="InterPro" id="IPR036291">
    <property type="entry name" value="NAD(P)-bd_dom_sf"/>
</dbReference>
<dbReference type="Pfam" id="PF02894">
    <property type="entry name" value="GFO_IDH_MocA_C"/>
    <property type="match status" value="1"/>
</dbReference>